<sequence length="255" mass="25547">MARSQRKPDDDDVATSIKPLLVHDYPYVLSFRSSILYSTLATIGSHLLPPITFTINSPFNMKFSAVAVAAFAGLSYAEMQANAATSEQAELEYGNPLAFLGNLGSSLTSLGSSLGINLKNLKCAGTCVKKALDNTKCEEGDTLRTCGCKNLDSVANEAAACATAPSCGFPSKLKDKGQLLLNLVKKECPSGGYGGSNGGGYGGGNGGGNGGRNGGGNGGRNGGGNGGRGYGGGNNGGNNGGNDGGDNGGGYPGQS</sequence>
<proteinExistence type="predicted"/>
<feature type="region of interest" description="Disordered" evidence="1">
    <location>
        <begin position="204"/>
        <end position="255"/>
    </location>
</feature>
<dbReference type="STRING" id="1330021.A0A367LM39"/>
<gene>
    <name evidence="2" type="ORF">L249_6385</name>
</gene>
<dbReference type="AlphaFoldDB" id="A0A367LM39"/>
<evidence type="ECO:0000313" key="2">
    <source>
        <dbReference type="EMBL" id="RCI15322.1"/>
    </source>
</evidence>
<evidence type="ECO:0000313" key="3">
    <source>
        <dbReference type="Proteomes" id="UP000253664"/>
    </source>
</evidence>
<dbReference type="EMBL" id="LKCN02000003">
    <property type="protein sequence ID" value="RCI15322.1"/>
    <property type="molecule type" value="Genomic_DNA"/>
</dbReference>
<keyword evidence="3" id="KW-1185">Reference proteome</keyword>
<comment type="caution">
    <text evidence="2">The sequence shown here is derived from an EMBL/GenBank/DDBJ whole genome shotgun (WGS) entry which is preliminary data.</text>
</comment>
<evidence type="ECO:0000256" key="1">
    <source>
        <dbReference type="SAM" id="MobiDB-lite"/>
    </source>
</evidence>
<dbReference type="Proteomes" id="UP000253664">
    <property type="component" value="Unassembled WGS sequence"/>
</dbReference>
<dbReference type="OrthoDB" id="4928058at2759"/>
<protein>
    <submittedName>
        <fullName evidence="2">Uncharacterized protein</fullName>
    </submittedName>
</protein>
<reference evidence="2 3" key="1">
    <citation type="journal article" date="2015" name="BMC Genomics">
        <title>Insights from the genome of Ophiocordyceps polyrhachis-furcata to pathogenicity and host specificity in insect fungi.</title>
        <authorList>
            <person name="Wichadakul D."/>
            <person name="Kobmoo N."/>
            <person name="Ingsriswang S."/>
            <person name="Tangphatsornruang S."/>
            <person name="Chantasingh D."/>
            <person name="Luangsa-ard J.J."/>
            <person name="Eurwilaichitr L."/>
        </authorList>
    </citation>
    <scope>NUCLEOTIDE SEQUENCE [LARGE SCALE GENOMIC DNA]</scope>
    <source>
        <strain evidence="2 3">BCC 54312</strain>
    </source>
</reference>
<organism evidence="2 3">
    <name type="scientific">Ophiocordyceps polyrhachis-furcata BCC 54312</name>
    <dbReference type="NCBI Taxonomy" id="1330021"/>
    <lineage>
        <taxon>Eukaryota</taxon>
        <taxon>Fungi</taxon>
        <taxon>Dikarya</taxon>
        <taxon>Ascomycota</taxon>
        <taxon>Pezizomycotina</taxon>
        <taxon>Sordariomycetes</taxon>
        <taxon>Hypocreomycetidae</taxon>
        <taxon>Hypocreales</taxon>
        <taxon>Ophiocordycipitaceae</taxon>
        <taxon>Ophiocordyceps</taxon>
    </lineage>
</organism>
<name>A0A367LM39_9HYPO</name>
<accession>A0A367LM39</accession>